<dbReference type="RefSeq" id="WP_022072372.1">
    <property type="nucleotide sequence ID" value="NZ_HF999329.1"/>
</dbReference>
<dbReference type="AlphaFoldDB" id="R5X8S2"/>
<name>R5X8S2_9FIRM</name>
<dbReference type="Proteomes" id="UP000017980">
    <property type="component" value="Unassembled WGS sequence"/>
</dbReference>
<protein>
    <submittedName>
        <fullName evidence="1">Uncharacterized protein</fullName>
    </submittedName>
</protein>
<sequence length="178" mass="21281">MNRYYENYLALAYTILSNQNKIPNFYMLQNKQESKKRINEINQLRNAGGKTELEQLFPKFENKSHNKKLYVYDIDFNKLYKFESKKVACEKLNLNLYRVTKIDKPRMVFNRYIVSMNKINIKQIKSKDFLYVLDTGYPKGLFYIETLSGNYLSIDNRKEAKIKKHDCKEAAILYLLDL</sequence>
<gene>
    <name evidence="1" type="ORF">BN488_02242</name>
</gene>
<dbReference type="EMBL" id="CBBD010000050">
    <property type="protein sequence ID" value="CDA11215.1"/>
    <property type="molecule type" value="Genomic_DNA"/>
</dbReference>
<evidence type="ECO:0000313" key="2">
    <source>
        <dbReference type="Proteomes" id="UP000017980"/>
    </source>
</evidence>
<reference evidence="1" key="1">
    <citation type="submission" date="2012-11" db="EMBL/GenBank/DDBJ databases">
        <title>Dependencies among metagenomic species, viruses, plasmids and units of genetic variation.</title>
        <authorList>
            <person name="Nielsen H.B."/>
            <person name="Almeida M."/>
            <person name="Juncker A.S."/>
            <person name="Rasmussen S."/>
            <person name="Li J."/>
            <person name="Sunagawa S."/>
            <person name="Plichta D."/>
            <person name="Gautier L."/>
            <person name="Le Chatelier E."/>
            <person name="Peletier E."/>
            <person name="Bonde I."/>
            <person name="Nielsen T."/>
            <person name="Manichanh C."/>
            <person name="Arumugam M."/>
            <person name="Batto J."/>
            <person name="Santos M.B.Q.D."/>
            <person name="Blom N."/>
            <person name="Borruel N."/>
            <person name="Burgdorf K.S."/>
            <person name="Boumezbeur F."/>
            <person name="Casellas F."/>
            <person name="Dore J."/>
            <person name="Guarner F."/>
            <person name="Hansen T."/>
            <person name="Hildebrand F."/>
            <person name="Kaas R.S."/>
            <person name="Kennedy S."/>
            <person name="Kristiansen K."/>
            <person name="Kultima J.R."/>
            <person name="Leonard P."/>
            <person name="Levenez F."/>
            <person name="Lund O."/>
            <person name="Moumen B."/>
            <person name="Le Paslier D."/>
            <person name="Pons N."/>
            <person name="Pedersen O."/>
            <person name="Prifti E."/>
            <person name="Qin J."/>
            <person name="Raes J."/>
            <person name="Tap J."/>
            <person name="Tims S."/>
            <person name="Ussery D.W."/>
            <person name="Yamada T."/>
            <person name="MetaHit consortium"/>
            <person name="Renault P."/>
            <person name="Sicheritz-Ponten T."/>
            <person name="Bork P."/>
            <person name="Wang J."/>
            <person name="Brunak S."/>
            <person name="Ehrlich S.D."/>
        </authorList>
    </citation>
    <scope>NUCLEOTIDE SEQUENCE [LARGE SCALE GENOMIC DNA]</scope>
</reference>
<organism evidence="1 2">
    <name type="scientific">Intestinibacter bartlettii CAG:1329</name>
    <dbReference type="NCBI Taxonomy" id="1263063"/>
    <lineage>
        <taxon>Bacteria</taxon>
        <taxon>Bacillati</taxon>
        <taxon>Bacillota</taxon>
        <taxon>Clostridia</taxon>
        <taxon>Peptostreptococcales</taxon>
        <taxon>Peptostreptococcaceae</taxon>
        <taxon>Intestinibacter</taxon>
    </lineage>
</organism>
<accession>R5X8S2</accession>
<evidence type="ECO:0000313" key="1">
    <source>
        <dbReference type="EMBL" id="CDA11215.1"/>
    </source>
</evidence>
<comment type="caution">
    <text evidence="1">The sequence shown here is derived from an EMBL/GenBank/DDBJ whole genome shotgun (WGS) entry which is preliminary data.</text>
</comment>
<proteinExistence type="predicted"/>